<dbReference type="PANTHER" id="PTHR35391">
    <property type="entry name" value="C2H2-TYPE DOMAIN-CONTAINING PROTEIN-RELATED"/>
    <property type="match status" value="1"/>
</dbReference>
<keyword evidence="4" id="KW-1185">Reference proteome</keyword>
<feature type="compositionally biased region" description="Polar residues" evidence="1">
    <location>
        <begin position="1344"/>
        <end position="1356"/>
    </location>
</feature>
<reference evidence="3 4" key="1">
    <citation type="submission" date="2017-06" db="EMBL/GenBank/DDBJ databases">
        <title>Comparative genomic analysis of Ambrosia Fusariam Clade fungi.</title>
        <authorList>
            <person name="Stajich J.E."/>
            <person name="Carrillo J."/>
            <person name="Kijimoto T."/>
            <person name="Eskalen A."/>
            <person name="O'Donnell K."/>
            <person name="Kasson M."/>
        </authorList>
    </citation>
    <scope>NUCLEOTIDE SEQUENCE [LARGE SCALE GENOMIC DNA]</scope>
    <source>
        <strain evidence="3 4">NRRL62584</strain>
    </source>
</reference>
<evidence type="ECO:0000256" key="1">
    <source>
        <dbReference type="SAM" id="MobiDB-lite"/>
    </source>
</evidence>
<feature type="region of interest" description="Disordered" evidence="1">
    <location>
        <begin position="790"/>
        <end position="809"/>
    </location>
</feature>
<feature type="compositionally biased region" description="Low complexity" evidence="1">
    <location>
        <begin position="1168"/>
        <end position="1183"/>
    </location>
</feature>
<evidence type="ECO:0000313" key="4">
    <source>
        <dbReference type="Proteomes" id="UP000288168"/>
    </source>
</evidence>
<dbReference type="Proteomes" id="UP000288168">
    <property type="component" value="Unassembled WGS sequence"/>
</dbReference>
<feature type="compositionally biased region" description="Basic and acidic residues" evidence="1">
    <location>
        <begin position="487"/>
        <end position="497"/>
    </location>
</feature>
<feature type="compositionally biased region" description="Basic and acidic residues" evidence="1">
    <location>
        <begin position="704"/>
        <end position="734"/>
    </location>
</feature>
<proteinExistence type="predicted"/>
<dbReference type="PANTHER" id="PTHR35391:SF7">
    <property type="entry name" value="C2H2-TYPE DOMAIN-CONTAINING PROTEIN"/>
    <property type="match status" value="1"/>
</dbReference>
<feature type="region of interest" description="Disordered" evidence="1">
    <location>
        <begin position="1158"/>
        <end position="1185"/>
    </location>
</feature>
<feature type="compositionally biased region" description="Polar residues" evidence="1">
    <location>
        <begin position="498"/>
        <end position="517"/>
    </location>
</feature>
<protein>
    <recommendedName>
        <fullName evidence="2">Oxidoreductase acuF-like C2H2 type zinc-finger domain-containing protein</fullName>
    </recommendedName>
</protein>
<name>A0A428Q0K8_9HYPO</name>
<dbReference type="EMBL" id="NKCI01000070">
    <property type="protein sequence ID" value="RSL58860.1"/>
    <property type="molecule type" value="Genomic_DNA"/>
</dbReference>
<feature type="region of interest" description="Disordered" evidence="1">
    <location>
        <begin position="704"/>
        <end position="737"/>
    </location>
</feature>
<feature type="region of interest" description="Disordered" evidence="1">
    <location>
        <begin position="260"/>
        <end position="283"/>
    </location>
</feature>
<dbReference type="Pfam" id="PF26082">
    <property type="entry name" value="zf-C2H2_AcuF"/>
    <property type="match status" value="1"/>
</dbReference>
<accession>A0A428Q0K8</accession>
<feature type="compositionally biased region" description="Polar residues" evidence="1">
    <location>
        <begin position="1158"/>
        <end position="1167"/>
    </location>
</feature>
<dbReference type="STRING" id="1325734.A0A428Q0K8"/>
<evidence type="ECO:0000313" key="3">
    <source>
        <dbReference type="EMBL" id="RSL58860.1"/>
    </source>
</evidence>
<sequence>MAALLRTQDALDLETAIREWQSRQSGRQPGGPAPEPDEKSAVARLTAALDTLFREIVLLLSDKGKFPRDIFISLDRSRSCFSLWSDGHGVASGTLDDKFQRSLKLRQAMMKTLSHLSSTLIDRLVPVAHISNPMTKGLCNQVSNILEEVNFSHVADDSSSDSTSEYSTVDVHELAEDLKTDVDCLIELDQMIRDPATDPEPDTTEAEVSLTLWAPHQVFADKIEHRFPRADVKLFSSLGMVNYQRYLRCQTERDTNQVHGEQTEQPAEVAEGSKFHDSGLGSSLNPASSYAETIMSYKDGNRSIRIPPLPEQAKNGEPFSCIACGRSVTMTTNSQWKRHLYLDLQPYVCLDTSCRLSNSTFSNRANWLQHLALDHGMEPKWEQINCPLCGDEIGPGKLAITTHLGRHLEEISLSALPAAPDSESNSEPSGSEIDDIHEWRQSAFDVSKYMTVGDFAASSDWAPFFASQPPTSPPPQSSSVPLVTEEEPSKTLHESLMEKQTQGDDTLSQAESPISHEQPSEALHEWELERQRAQREQAVYGPDVQIHNDQEADFHRRMEEIEIAQKETKREIEIARAEGEEAAYRRLKAEQKAEQEERARLWDQAIAAAEERIKAEHAEEDRLRAKLKTMEATRQAEADARDRAEAAAREKMLEIEEALRRRRKDMKDAQEEAIREIAKAKAEAENTARERARQKFEAEIKAAEVRRQSEAESRAKAEEVTEAATKDAEAAARDAEDEGEALAKARYLTEKDTEKFIAETMEKFKAAQKAVKALKPDKLLSGAPVSEFGIAEGKTEENHKTRPHGNQLDKGARGWRILKEEQMAMNDDQGNAEQMQNQPSDQMGQMSPNIARAEAEDEARERYRNQQRVSGGRQHVEAELGAQGENLSLTQAEGLDRIQRVARLRLKAQLKAAEARQDAEAEVHDKAEGEARVDLDAAVHTTMEEHAQEPVETTPAPDSPRNEVSETTHDDPLTMVWRWRCPSCGSNDQDRRKGPECSNCSYLFGDGDEIGPDIKHNEANKLKREALSMLVAAEAKEKYARKMTEAAELLLRSQHALDSGAPKEAPTKPVKTRATSTEMKRERAPQAEHRYKSQHTEQDPNGPFALDDPPKSPDLYSTNKEYTPKNPLTILRAEFPSATATDHWATADKDWLLSSSEPAKMQRSSNLQRRAAQAQPRALQSARTSLLSPKPRNIEGQLDLMEHIFGIDRHTAGLKQRLNPARSDNGPLPSPDPRHLSVPHSALPPIQPDNDIALPPIQPGNAKGIDTALPSFNAVRPGSTGPGKNLYDPDANWSKITEPGERRRLSNRMAQRAFRRHTKERSAGLGHQEGEIWMPANMNDDPSIDQSPISGRTSLQRDFWRQDGSVADQDPQTDNDKPL</sequence>
<comment type="caution">
    <text evidence="3">The sequence shown here is derived from an EMBL/GenBank/DDBJ whole genome shotgun (WGS) entry which is preliminary data.</text>
</comment>
<feature type="region of interest" description="Disordered" evidence="1">
    <location>
        <begin position="1054"/>
        <end position="1122"/>
    </location>
</feature>
<gene>
    <name evidence="3" type="ORF">CEP54_007553</name>
</gene>
<organism evidence="3 4">
    <name type="scientific">Fusarium duplospermum</name>
    <dbReference type="NCBI Taxonomy" id="1325734"/>
    <lineage>
        <taxon>Eukaryota</taxon>
        <taxon>Fungi</taxon>
        <taxon>Dikarya</taxon>
        <taxon>Ascomycota</taxon>
        <taxon>Pezizomycotina</taxon>
        <taxon>Sordariomycetes</taxon>
        <taxon>Hypocreomycetidae</taxon>
        <taxon>Hypocreales</taxon>
        <taxon>Nectriaceae</taxon>
        <taxon>Fusarium</taxon>
        <taxon>Fusarium solani species complex</taxon>
    </lineage>
</organism>
<feature type="region of interest" description="Disordered" evidence="1">
    <location>
        <begin position="466"/>
        <end position="522"/>
    </location>
</feature>
<feature type="domain" description="Oxidoreductase acuF-like C2H2 type zinc-finger" evidence="2">
    <location>
        <begin position="316"/>
        <end position="344"/>
    </location>
</feature>
<dbReference type="InterPro" id="IPR058925">
    <property type="entry name" value="zf-C2H2_AcuF"/>
</dbReference>
<evidence type="ECO:0000259" key="2">
    <source>
        <dbReference type="Pfam" id="PF26082"/>
    </source>
</evidence>
<feature type="compositionally biased region" description="Basic and acidic residues" evidence="1">
    <location>
        <begin position="960"/>
        <end position="971"/>
    </location>
</feature>
<feature type="region of interest" description="Disordered" evidence="1">
    <location>
        <begin position="944"/>
        <end position="971"/>
    </location>
</feature>
<feature type="region of interest" description="Disordered" evidence="1">
    <location>
        <begin position="1315"/>
        <end position="1379"/>
    </location>
</feature>
<feature type="compositionally biased region" description="Basic and acidic residues" evidence="1">
    <location>
        <begin position="1078"/>
        <end position="1098"/>
    </location>
</feature>
<dbReference type="OrthoDB" id="5103443at2759"/>